<name>A0A0A9ET96_ARUDO</name>
<organism evidence="2">
    <name type="scientific">Arundo donax</name>
    <name type="common">Giant reed</name>
    <name type="synonym">Donax arundinaceus</name>
    <dbReference type="NCBI Taxonomy" id="35708"/>
    <lineage>
        <taxon>Eukaryota</taxon>
        <taxon>Viridiplantae</taxon>
        <taxon>Streptophyta</taxon>
        <taxon>Embryophyta</taxon>
        <taxon>Tracheophyta</taxon>
        <taxon>Spermatophyta</taxon>
        <taxon>Magnoliopsida</taxon>
        <taxon>Liliopsida</taxon>
        <taxon>Poales</taxon>
        <taxon>Poaceae</taxon>
        <taxon>PACMAD clade</taxon>
        <taxon>Arundinoideae</taxon>
        <taxon>Arundineae</taxon>
        <taxon>Arundo</taxon>
    </lineage>
</organism>
<dbReference type="AlphaFoldDB" id="A0A0A9ET96"/>
<reference evidence="2" key="1">
    <citation type="submission" date="2014-09" db="EMBL/GenBank/DDBJ databases">
        <authorList>
            <person name="Magalhaes I.L.F."/>
            <person name="Oliveira U."/>
            <person name="Santos F.R."/>
            <person name="Vidigal T.H.D.A."/>
            <person name="Brescovit A.D."/>
            <person name="Santos A.J."/>
        </authorList>
    </citation>
    <scope>NUCLEOTIDE SEQUENCE</scope>
    <source>
        <tissue evidence="2">Shoot tissue taken approximately 20 cm above the soil surface</tissue>
    </source>
</reference>
<evidence type="ECO:0000256" key="1">
    <source>
        <dbReference type="SAM" id="SignalP"/>
    </source>
</evidence>
<feature type="chain" id="PRO_5002064449" evidence="1">
    <location>
        <begin position="17"/>
        <end position="43"/>
    </location>
</feature>
<dbReference type="EMBL" id="GBRH01196810">
    <property type="protein sequence ID" value="JAE01086.1"/>
    <property type="molecule type" value="Transcribed_RNA"/>
</dbReference>
<proteinExistence type="predicted"/>
<protein>
    <submittedName>
        <fullName evidence="2">Uncharacterized protein</fullName>
    </submittedName>
</protein>
<evidence type="ECO:0000313" key="2">
    <source>
        <dbReference type="EMBL" id="JAE01086.1"/>
    </source>
</evidence>
<accession>A0A0A9ET96</accession>
<keyword evidence="1" id="KW-0732">Signal</keyword>
<feature type="signal peptide" evidence="1">
    <location>
        <begin position="1"/>
        <end position="16"/>
    </location>
</feature>
<reference evidence="2" key="2">
    <citation type="journal article" date="2015" name="Data Brief">
        <title>Shoot transcriptome of the giant reed, Arundo donax.</title>
        <authorList>
            <person name="Barrero R.A."/>
            <person name="Guerrero F.D."/>
            <person name="Moolhuijzen P."/>
            <person name="Goolsby J.A."/>
            <person name="Tidwell J."/>
            <person name="Bellgard S.E."/>
            <person name="Bellgard M.I."/>
        </authorList>
    </citation>
    <scope>NUCLEOTIDE SEQUENCE</scope>
    <source>
        <tissue evidence="2">Shoot tissue taken approximately 20 cm above the soil surface</tissue>
    </source>
</reference>
<sequence>MAAWWCSLLRLQSNVSLQLQDLALAPCTLRLFSELKAGSSNRK</sequence>